<proteinExistence type="predicted"/>
<name>Q96V07_CRYPA</name>
<sequence>MASEIEDSSKLSDAFRVRLAGNQHLISLLSQSIEDPRVKRVTEFIEQLTLRGEVITSSTEETSQILHEDPVRWRGFHQRLAVLREKLTEATDYMLELSNRVNLFLEHTRIYDQLGSYPGLLHETTRELVQSAIAHQKSAAVDLRRSVFSALSSSFIKPPGPAPMSRYKYHHVNTSKQLVSRDHRLIDGKPSPVGDQYDFRWDPDYKTPGSQHTKFMTFPGPFFGPIQESEGTFDQFCIPETTGKLIDHLTLQYEAVTTNFDITSRLPRTDRVPDDNDVEESECVARYAERIAREEVRTFPSLFISTTDVLQALAISLAKASGEVYDPDSIVLYTHRRLHSFTSTVGPYLSQSYQVTSSRTGAVGSPEDMNRLMQVFILERRVWVVPMEHGRLVYFDRRLSRNAEKA</sequence>
<protein>
    <submittedName>
        <fullName evidence="1">Mating type protein MAT1-1-2</fullName>
    </submittedName>
</protein>
<dbReference type="AlphaFoldDB" id="Q96V07"/>
<accession>Q96V07</accession>
<gene>
    <name evidence="1" type="primary">MAT1-1-2</name>
</gene>
<reference evidence="1" key="1">
    <citation type="journal article" date="2001" name="Fungal Genet. Biol.">
        <title>Analysis of mating-type genes in the chestnut blight fungus, Cryphonectria parasitica.</title>
        <authorList>
            <person name="McGuire I.C."/>
            <person name="Marra R.E."/>
            <person name="Turgeon B.G."/>
            <person name="Milgroom M.G."/>
        </authorList>
    </citation>
    <scope>NUCLEOTIDE SEQUENCE</scope>
</reference>
<dbReference type="EMBL" id="AF380365">
    <property type="protein sequence ID" value="AAK83345.1"/>
    <property type="molecule type" value="Genomic_DNA"/>
</dbReference>
<organism evidence="1">
    <name type="scientific">Cryphonectria parasitica</name>
    <name type="common">Chestnut blight fungus</name>
    <name type="synonym">Endothia parasitica</name>
    <dbReference type="NCBI Taxonomy" id="5116"/>
    <lineage>
        <taxon>Eukaryota</taxon>
        <taxon>Fungi</taxon>
        <taxon>Dikarya</taxon>
        <taxon>Ascomycota</taxon>
        <taxon>Pezizomycotina</taxon>
        <taxon>Sordariomycetes</taxon>
        <taxon>Sordariomycetidae</taxon>
        <taxon>Diaporthales</taxon>
        <taxon>Cryphonectriaceae</taxon>
        <taxon>Cryphonectria-Endothia species complex</taxon>
        <taxon>Cryphonectria</taxon>
    </lineage>
</organism>
<evidence type="ECO:0000313" key="1">
    <source>
        <dbReference type="EMBL" id="AAK83345.1"/>
    </source>
</evidence>